<evidence type="ECO:0000313" key="7">
    <source>
        <dbReference type="EnsemblPlants" id="Pp3c7_25550V3.1"/>
    </source>
</evidence>
<dbReference type="SMART" id="SM00336">
    <property type="entry name" value="BBOX"/>
    <property type="match status" value="1"/>
</dbReference>
<dbReference type="Gramene" id="Pp3c7_25550V3.1">
    <property type="protein sequence ID" value="Pp3c7_25550V3.1"/>
    <property type="gene ID" value="Pp3c7_25550"/>
</dbReference>
<dbReference type="EMBL" id="ABEU02000007">
    <property type="protein sequence ID" value="PNR51673.1"/>
    <property type="molecule type" value="Genomic_DNA"/>
</dbReference>
<organism evidence="6">
    <name type="scientific">Physcomitrium patens</name>
    <name type="common">Spreading-leaved earth moss</name>
    <name type="synonym">Physcomitrella patens</name>
    <dbReference type="NCBI Taxonomy" id="3218"/>
    <lineage>
        <taxon>Eukaryota</taxon>
        <taxon>Viridiplantae</taxon>
        <taxon>Streptophyta</taxon>
        <taxon>Embryophyta</taxon>
        <taxon>Bryophyta</taxon>
        <taxon>Bryophytina</taxon>
        <taxon>Bryopsida</taxon>
        <taxon>Funariidae</taxon>
        <taxon>Funariales</taxon>
        <taxon>Funariaceae</taxon>
        <taxon>Physcomitrium</taxon>
    </lineage>
</organism>
<evidence type="ECO:0000256" key="4">
    <source>
        <dbReference type="SAM" id="Phobius"/>
    </source>
</evidence>
<sequence length="374" mass="39758">MAKILRKCELCDGAAALYCAADNAHICWSCDAKVHGANFLVARHTRSVLCKTCGISTTRRTTGANPTPLTGLCSGCLQGEVQGECTTYCNRSVVSSRRAASRSCLAVAGRSDSGSESGCSLHVPNSSRDMECVIVDRSAQESVSSASSQSLKRKRSLDCRAAASNPQAEQVVTRTLEDVHSRVAQLQCECTSATSSAINRSSASHDHQDTTLETRDGNRSQPPVMGSNNGAFVTLRSASAKRLRMDDSAQTSPSLRRSQQSAALATSRLTRILAKWHWDLHLSSPDTVPLALRLFRKAYRALAPAVLSNAGTSVVLAACLLLAAGLDEAQITAPKASDLAAFAGVSTRTLCITEIHLVALLGRRRSAVWAGTRN</sequence>
<evidence type="ECO:0000259" key="5">
    <source>
        <dbReference type="SMART" id="SM00336"/>
    </source>
</evidence>
<keyword evidence="4" id="KW-1133">Transmembrane helix</keyword>
<proteinExistence type="predicted"/>
<feature type="compositionally biased region" description="Basic and acidic residues" evidence="3">
    <location>
        <begin position="203"/>
        <end position="218"/>
    </location>
</feature>
<evidence type="ECO:0000313" key="6">
    <source>
        <dbReference type="EMBL" id="PNR51673.1"/>
    </source>
</evidence>
<dbReference type="Gramene" id="Pp3c7_25550V3.2">
    <property type="protein sequence ID" value="Pp3c7_25550V3.2"/>
    <property type="gene ID" value="Pp3c7_25550"/>
</dbReference>
<dbReference type="eggNOG" id="ENOG502S0GS">
    <property type="taxonomic scope" value="Eukaryota"/>
</dbReference>
<dbReference type="OrthoDB" id="153872at2759"/>
<reference evidence="7" key="3">
    <citation type="submission" date="2020-12" db="UniProtKB">
        <authorList>
            <consortium name="EnsemblPlants"/>
        </authorList>
    </citation>
    <scope>IDENTIFICATION</scope>
</reference>
<dbReference type="PANTHER" id="PTHR31717">
    <property type="entry name" value="ZINC FINGER PROTEIN CONSTANS-LIKE 10"/>
    <property type="match status" value="1"/>
</dbReference>
<keyword evidence="4" id="KW-0472">Membrane</keyword>
<reference evidence="6 8" key="2">
    <citation type="journal article" date="2018" name="Plant J.">
        <title>The Physcomitrella patens chromosome-scale assembly reveals moss genome structure and evolution.</title>
        <authorList>
            <person name="Lang D."/>
            <person name="Ullrich K.K."/>
            <person name="Murat F."/>
            <person name="Fuchs J."/>
            <person name="Jenkins J."/>
            <person name="Haas F.B."/>
            <person name="Piednoel M."/>
            <person name="Gundlach H."/>
            <person name="Van Bel M."/>
            <person name="Meyberg R."/>
            <person name="Vives C."/>
            <person name="Morata J."/>
            <person name="Symeonidi A."/>
            <person name="Hiss M."/>
            <person name="Muchero W."/>
            <person name="Kamisugi Y."/>
            <person name="Saleh O."/>
            <person name="Blanc G."/>
            <person name="Decker E.L."/>
            <person name="van Gessel N."/>
            <person name="Grimwood J."/>
            <person name="Hayes R.D."/>
            <person name="Graham S.W."/>
            <person name="Gunter L.E."/>
            <person name="McDaniel S.F."/>
            <person name="Hoernstein S.N.W."/>
            <person name="Larsson A."/>
            <person name="Li F.W."/>
            <person name="Perroud P.F."/>
            <person name="Phillips J."/>
            <person name="Ranjan P."/>
            <person name="Rokshar D.S."/>
            <person name="Rothfels C.J."/>
            <person name="Schneider L."/>
            <person name="Shu S."/>
            <person name="Stevenson D.W."/>
            <person name="Thummler F."/>
            <person name="Tillich M."/>
            <person name="Villarreal Aguilar J.C."/>
            <person name="Widiez T."/>
            <person name="Wong G.K."/>
            <person name="Wymore A."/>
            <person name="Zhang Y."/>
            <person name="Zimmer A.D."/>
            <person name="Quatrano R.S."/>
            <person name="Mayer K.F.X."/>
            <person name="Goodstein D."/>
            <person name="Casacuberta J.M."/>
            <person name="Vandepoele K."/>
            <person name="Reski R."/>
            <person name="Cuming A.C."/>
            <person name="Tuskan G.A."/>
            <person name="Maumus F."/>
            <person name="Salse J."/>
            <person name="Schmutz J."/>
            <person name="Rensing S.A."/>
        </authorList>
    </citation>
    <scope>NUCLEOTIDE SEQUENCE [LARGE SCALE GENOMIC DNA]</scope>
    <source>
        <strain evidence="7 8">cv. Gransden 2004</strain>
    </source>
</reference>
<dbReference type="GeneID" id="112284221"/>
<feature type="domain" description="B box-type" evidence="5">
    <location>
        <begin position="3"/>
        <end position="49"/>
    </location>
</feature>
<accession>A9SN97</accession>
<dbReference type="AlphaFoldDB" id="A9SN97"/>
<dbReference type="GO" id="GO:0008270">
    <property type="term" value="F:zinc ion binding"/>
    <property type="evidence" value="ECO:0007669"/>
    <property type="project" value="InterPro"/>
</dbReference>
<dbReference type="RefSeq" id="XP_024379598.1">
    <property type="nucleotide sequence ID" value="XM_024523830.2"/>
</dbReference>
<keyword evidence="1" id="KW-0479">Metal-binding</keyword>
<protein>
    <recommendedName>
        <fullName evidence="5">B box-type domain-containing protein</fullName>
    </recommendedName>
</protein>
<dbReference type="InterPro" id="IPR000315">
    <property type="entry name" value="Znf_B-box"/>
</dbReference>
<dbReference type="KEGG" id="ppp:112284221"/>
<feature type="region of interest" description="Disordered" evidence="3">
    <location>
        <begin position="197"/>
        <end position="230"/>
    </location>
</feature>
<dbReference type="PANTHER" id="PTHR31717:SF60">
    <property type="entry name" value="B-BOX TYPE ZINC FINGER FAMILY PROTEIN"/>
    <property type="match status" value="1"/>
</dbReference>
<evidence type="ECO:0000313" key="8">
    <source>
        <dbReference type="Proteomes" id="UP000006727"/>
    </source>
</evidence>
<evidence type="ECO:0000256" key="1">
    <source>
        <dbReference type="ARBA" id="ARBA00022723"/>
    </source>
</evidence>
<dbReference type="InterPro" id="IPR049808">
    <property type="entry name" value="CONSTANS-like_Bbox1"/>
</dbReference>
<name>A9SN97_PHYPA</name>
<dbReference type="Proteomes" id="UP000006727">
    <property type="component" value="Chromosome 7"/>
</dbReference>
<feature type="transmembrane region" description="Helical" evidence="4">
    <location>
        <begin position="301"/>
        <end position="326"/>
    </location>
</feature>
<feature type="region of interest" description="Disordered" evidence="3">
    <location>
        <begin position="241"/>
        <end position="260"/>
    </location>
</feature>
<gene>
    <name evidence="7" type="primary">LOC112284221</name>
    <name evidence="6" type="ORF">PHYPA_010861</name>
</gene>
<keyword evidence="4" id="KW-0812">Transmembrane</keyword>
<dbReference type="EnsemblPlants" id="Pp3c7_25550V3.1">
    <property type="protein sequence ID" value="Pp3c7_25550V3.1"/>
    <property type="gene ID" value="Pp3c7_25550"/>
</dbReference>
<dbReference type="CDD" id="cd19821">
    <property type="entry name" value="Bbox1_BBX-like"/>
    <property type="match status" value="1"/>
</dbReference>
<keyword evidence="8" id="KW-1185">Reference proteome</keyword>
<reference evidence="6 8" key="1">
    <citation type="journal article" date="2008" name="Science">
        <title>The Physcomitrella genome reveals evolutionary insights into the conquest of land by plants.</title>
        <authorList>
            <person name="Rensing S."/>
            <person name="Lang D."/>
            <person name="Zimmer A."/>
            <person name="Terry A."/>
            <person name="Salamov A."/>
            <person name="Shapiro H."/>
            <person name="Nishiyama T."/>
            <person name="Perroud P.-F."/>
            <person name="Lindquist E."/>
            <person name="Kamisugi Y."/>
            <person name="Tanahashi T."/>
            <person name="Sakakibara K."/>
            <person name="Fujita T."/>
            <person name="Oishi K."/>
            <person name="Shin-I T."/>
            <person name="Kuroki Y."/>
            <person name="Toyoda A."/>
            <person name="Suzuki Y."/>
            <person name="Hashimoto A."/>
            <person name="Yamaguchi K."/>
            <person name="Sugano A."/>
            <person name="Kohara Y."/>
            <person name="Fujiyama A."/>
            <person name="Anterola A."/>
            <person name="Aoki S."/>
            <person name="Ashton N."/>
            <person name="Barbazuk W.B."/>
            <person name="Barker E."/>
            <person name="Bennetzen J."/>
            <person name="Bezanilla M."/>
            <person name="Blankenship R."/>
            <person name="Cho S.H."/>
            <person name="Dutcher S."/>
            <person name="Estelle M."/>
            <person name="Fawcett J.A."/>
            <person name="Gundlach H."/>
            <person name="Hanada K."/>
            <person name="Heyl A."/>
            <person name="Hicks K.A."/>
            <person name="Hugh J."/>
            <person name="Lohr M."/>
            <person name="Mayer K."/>
            <person name="Melkozernov A."/>
            <person name="Murata T."/>
            <person name="Nelson D."/>
            <person name="Pils B."/>
            <person name="Prigge M."/>
            <person name="Reiss B."/>
            <person name="Renner T."/>
            <person name="Rombauts S."/>
            <person name="Rushton P."/>
            <person name="Sanderfoot A."/>
            <person name="Schween G."/>
            <person name="Shiu S.-H."/>
            <person name="Stueber K."/>
            <person name="Theodoulou F.L."/>
            <person name="Tu H."/>
            <person name="Van de Peer Y."/>
            <person name="Verrier P.J."/>
            <person name="Waters E."/>
            <person name="Wood A."/>
            <person name="Yang L."/>
            <person name="Cove D."/>
            <person name="Cuming A."/>
            <person name="Hasebe M."/>
            <person name="Lucas S."/>
            <person name="Mishler D.B."/>
            <person name="Reski R."/>
            <person name="Grigoriev I."/>
            <person name="Quatrano R.S."/>
            <person name="Boore J.L."/>
        </authorList>
    </citation>
    <scope>NUCLEOTIDE SEQUENCE [LARGE SCALE GENOMIC DNA]</scope>
    <source>
        <strain evidence="7 8">cv. Gransden 2004</strain>
    </source>
</reference>
<dbReference type="HOGENOM" id="CLU_744728_0_0_1"/>
<keyword evidence="2" id="KW-0862">Zinc</keyword>
<evidence type="ECO:0000256" key="2">
    <source>
        <dbReference type="ARBA" id="ARBA00022833"/>
    </source>
</evidence>
<dbReference type="OMA" id="HCEADSA"/>
<dbReference type="EnsemblPlants" id="Pp3c7_25550V3.2">
    <property type="protein sequence ID" value="Pp3c7_25550V3.2"/>
    <property type="gene ID" value="Pp3c7_25550"/>
</dbReference>
<evidence type="ECO:0000256" key="3">
    <source>
        <dbReference type="SAM" id="MobiDB-lite"/>
    </source>
</evidence>
<feature type="compositionally biased region" description="Polar residues" evidence="3">
    <location>
        <begin position="248"/>
        <end position="260"/>
    </location>
</feature>
<dbReference type="PaxDb" id="3218-PP1S97_104V6.1"/>